<reference evidence="1 2" key="1">
    <citation type="submission" date="2016-05" db="EMBL/GenBank/DDBJ databases">
        <authorList>
            <person name="Ramsay J.P."/>
        </authorList>
    </citation>
    <scope>NUCLEOTIDE SEQUENCE [LARGE SCALE GENOMIC DNA]</scope>
    <source>
        <strain evidence="1 2">NZP2042</strain>
    </source>
</reference>
<organism evidence="1 2">
    <name type="scientific">Rhizobium loti</name>
    <name type="common">Mesorhizobium loti</name>
    <dbReference type="NCBI Taxonomy" id="381"/>
    <lineage>
        <taxon>Bacteria</taxon>
        <taxon>Pseudomonadati</taxon>
        <taxon>Pseudomonadota</taxon>
        <taxon>Alphaproteobacteria</taxon>
        <taxon>Hyphomicrobiales</taxon>
        <taxon>Phyllobacteriaceae</taxon>
        <taxon>Mesorhizobium</taxon>
    </lineage>
</organism>
<evidence type="ECO:0000313" key="2">
    <source>
        <dbReference type="Proteomes" id="UP000093737"/>
    </source>
</evidence>
<protein>
    <submittedName>
        <fullName evidence="1">Uncharacterized protein</fullName>
    </submittedName>
</protein>
<dbReference type="Proteomes" id="UP000093737">
    <property type="component" value="Unassembled WGS sequence"/>
</dbReference>
<sequence>MFVRRRIAGGGEETGTGLLITPRLVMTALHVVCPFGGDRVVPAHHLLKLSVRFEIASSVAPGTIVKFYPARLVWPPSGAAASKDFCDIALLALDNEGLNEGDEGYLPDDWVLAAQDLIRRYHLEEATRRIRLGISGHRPPAVDFMGYPLAGEIALKTVQKAIGRENIPLPLPIGGAVPLADPPEGYLIFLYTTQIWPPTPEQPNPLVGISGASVYRVQEAGEYVEIYGVLNRLLSNDGATSLLSVAPVPRPNGNQSDADFWSFVPAAMAFVEADSRQRALDVIHRLDRIEPVEIYLDGFRIKRPRSYFYVFVTTSWDGPDALCRRLQEVSTNSDKPLFDSSFALNPPLVTIQSMNGAADCARLFATLARQIGARAPGESPAQPTIADRLASGAGPRLLLFDVDESRIFDEDTGERLEGAVAMLRQLMLEIAGWAKQELIPQGGISYQRANPLVTVLRIQVSSSCEAHQAFKQAKDLTQRAIALFQDECGSPEGMHCEVCSQPLDEISFSDFGSWCEQQFRTADFSGTLGNAMEPPFTGGTLRFNTIWKRLNALK</sequence>
<name>A0A6M7UA49_RHILI</name>
<dbReference type="SUPFAM" id="SSF50494">
    <property type="entry name" value="Trypsin-like serine proteases"/>
    <property type="match status" value="1"/>
</dbReference>
<proteinExistence type="predicted"/>
<dbReference type="EMBL" id="LYTK01000001">
    <property type="protein sequence ID" value="OBQ71481.1"/>
    <property type="molecule type" value="Genomic_DNA"/>
</dbReference>
<accession>A0A6M7UA49</accession>
<dbReference type="AlphaFoldDB" id="A0A6M7UA49"/>
<dbReference type="InterPro" id="IPR009003">
    <property type="entry name" value="Peptidase_S1_PA"/>
</dbReference>
<comment type="caution">
    <text evidence="1">The sequence shown here is derived from an EMBL/GenBank/DDBJ whole genome shotgun (WGS) entry which is preliminary data.</text>
</comment>
<evidence type="ECO:0000313" key="1">
    <source>
        <dbReference type="EMBL" id="OBQ71481.1"/>
    </source>
</evidence>
<gene>
    <name evidence="1" type="ORF">A8145_00945</name>
</gene>